<organism evidence="2 3">
    <name type="scientific">Azospirillum brasilense</name>
    <dbReference type="NCBI Taxonomy" id="192"/>
    <lineage>
        <taxon>Bacteria</taxon>
        <taxon>Pseudomonadati</taxon>
        <taxon>Pseudomonadota</taxon>
        <taxon>Alphaproteobacteria</taxon>
        <taxon>Rhodospirillales</taxon>
        <taxon>Azospirillaceae</taxon>
        <taxon>Azospirillum</taxon>
    </lineage>
</organism>
<reference evidence="2 3" key="1">
    <citation type="submission" date="2018-07" db="EMBL/GenBank/DDBJ databases">
        <title>Genome sequence of Roseomonas fauriae ATCC 49958.</title>
        <authorList>
            <person name="Sant'Anna F.H."/>
            <person name="Baldani J.I."/>
            <person name="Zilli J.E."/>
            <person name="Reis V.M."/>
            <person name="Hartmann A."/>
            <person name="Cruz L."/>
            <person name="de Souza E.M."/>
            <person name="de Oliveira Pedrosa F."/>
            <person name="Passaglia L.M.P."/>
        </authorList>
    </citation>
    <scope>NUCLEOTIDE SEQUENCE [LARGE SCALE GENOMIC DNA]</scope>
    <source>
        <strain evidence="2 3">ATCC 49958</strain>
    </source>
</reference>
<dbReference type="GO" id="GO:0003677">
    <property type="term" value="F:DNA binding"/>
    <property type="evidence" value="ECO:0007669"/>
    <property type="project" value="InterPro"/>
</dbReference>
<dbReference type="InterPro" id="IPR010982">
    <property type="entry name" value="Lambda_DNA-bd_dom_sf"/>
</dbReference>
<protein>
    <submittedName>
        <fullName evidence="2">XRE family transcriptional regulator</fullName>
    </submittedName>
</protein>
<dbReference type="Proteomes" id="UP000476837">
    <property type="component" value="Unassembled WGS sequence"/>
</dbReference>
<feature type="domain" description="HTH cro/C1-type" evidence="1">
    <location>
        <begin position="32"/>
        <end position="86"/>
    </location>
</feature>
<dbReference type="AlphaFoldDB" id="A0A6L3ARA4"/>
<gene>
    <name evidence="2" type="ORF">DS837_30455</name>
</gene>
<dbReference type="PROSITE" id="PS50943">
    <property type="entry name" value="HTH_CROC1"/>
    <property type="match status" value="1"/>
</dbReference>
<dbReference type="SMART" id="SM00530">
    <property type="entry name" value="HTH_XRE"/>
    <property type="match status" value="1"/>
</dbReference>
<sequence length="93" mass="10453">MSLKRSREEQRAAREALALAAQSGDLRLPDAVRRMRQAMGLSQEDFGRVFHLTRRQVSELETGKGDPKISTLNRLARVFGFTVGFVPKEPPQS</sequence>
<proteinExistence type="predicted"/>
<dbReference type="InterPro" id="IPR001387">
    <property type="entry name" value="Cro/C1-type_HTH"/>
</dbReference>
<dbReference type="RefSeq" id="WP_149168202.1">
    <property type="nucleotide sequence ID" value="NZ_QOKV01000041.1"/>
</dbReference>
<name>A0A6L3ARA4_AZOBR</name>
<evidence type="ECO:0000313" key="3">
    <source>
        <dbReference type="Proteomes" id="UP000476837"/>
    </source>
</evidence>
<dbReference type="Gene3D" id="1.10.260.40">
    <property type="entry name" value="lambda repressor-like DNA-binding domains"/>
    <property type="match status" value="1"/>
</dbReference>
<dbReference type="Pfam" id="PF01381">
    <property type="entry name" value="HTH_3"/>
    <property type="match status" value="1"/>
</dbReference>
<dbReference type="CDD" id="cd00093">
    <property type="entry name" value="HTH_XRE"/>
    <property type="match status" value="1"/>
</dbReference>
<evidence type="ECO:0000313" key="2">
    <source>
        <dbReference type="EMBL" id="KAA0676752.1"/>
    </source>
</evidence>
<comment type="caution">
    <text evidence="2">The sequence shown here is derived from an EMBL/GenBank/DDBJ whole genome shotgun (WGS) entry which is preliminary data.</text>
</comment>
<accession>A0A6L3ARA4</accession>
<evidence type="ECO:0000259" key="1">
    <source>
        <dbReference type="PROSITE" id="PS50943"/>
    </source>
</evidence>
<dbReference type="SUPFAM" id="SSF47413">
    <property type="entry name" value="lambda repressor-like DNA-binding domains"/>
    <property type="match status" value="1"/>
</dbReference>
<dbReference type="EMBL" id="QOKV01000041">
    <property type="protein sequence ID" value="KAA0676752.1"/>
    <property type="molecule type" value="Genomic_DNA"/>
</dbReference>